<dbReference type="Proteomes" id="UP001169069">
    <property type="component" value="Unassembled WGS sequence"/>
</dbReference>
<reference evidence="1" key="1">
    <citation type="submission" date="2023-01" db="EMBL/GenBank/DDBJ databases">
        <title>Sulfurovum sp. zt1-1 genome assembly.</title>
        <authorList>
            <person name="Wang J."/>
        </authorList>
    </citation>
    <scope>NUCLEOTIDE SEQUENCE</scope>
    <source>
        <strain evidence="1">Zt1-1</strain>
    </source>
</reference>
<proteinExistence type="predicted"/>
<comment type="caution">
    <text evidence="1">The sequence shown here is derived from an EMBL/GenBank/DDBJ whole genome shotgun (WGS) entry which is preliminary data.</text>
</comment>
<protein>
    <submittedName>
        <fullName evidence="1">Uncharacterized protein</fullName>
    </submittedName>
</protein>
<dbReference type="EMBL" id="JAQIBD010000002">
    <property type="protein sequence ID" value="MDM5271597.1"/>
    <property type="molecule type" value="Genomic_DNA"/>
</dbReference>
<evidence type="ECO:0000313" key="2">
    <source>
        <dbReference type="Proteomes" id="UP001169069"/>
    </source>
</evidence>
<organism evidence="1 2">
    <name type="scientific">Sulfurovum zhangzhouensis</name>
    <dbReference type="NCBI Taxonomy" id="3019067"/>
    <lineage>
        <taxon>Bacteria</taxon>
        <taxon>Pseudomonadati</taxon>
        <taxon>Campylobacterota</taxon>
        <taxon>Epsilonproteobacteria</taxon>
        <taxon>Campylobacterales</taxon>
        <taxon>Sulfurovaceae</taxon>
        <taxon>Sulfurovum</taxon>
    </lineage>
</organism>
<dbReference type="RefSeq" id="WP_289413197.1">
    <property type="nucleotide sequence ID" value="NZ_JAQIBD010000002.1"/>
</dbReference>
<accession>A0ABT7QXT5</accession>
<keyword evidence="2" id="KW-1185">Reference proteome</keyword>
<sequence>MSINNISTQTRLKVLVRLLKNNEPFDIACSKSGLAIKNAKKLLNDRPNETIIHI</sequence>
<name>A0ABT7QXT5_9BACT</name>
<evidence type="ECO:0000313" key="1">
    <source>
        <dbReference type="EMBL" id="MDM5271597.1"/>
    </source>
</evidence>
<gene>
    <name evidence="1" type="ORF">PGH07_05375</name>
</gene>